<comment type="caution">
    <text evidence="2">The sequence shown here is derived from an EMBL/GenBank/DDBJ whole genome shotgun (WGS) entry which is preliminary data.</text>
</comment>
<evidence type="ECO:0000313" key="3">
    <source>
        <dbReference type="Proteomes" id="UP000749559"/>
    </source>
</evidence>
<reference evidence="2" key="1">
    <citation type="submission" date="2022-03" db="EMBL/GenBank/DDBJ databases">
        <authorList>
            <person name="Martin C."/>
        </authorList>
    </citation>
    <scope>NUCLEOTIDE SEQUENCE</scope>
</reference>
<organism evidence="2 3">
    <name type="scientific">Owenia fusiformis</name>
    <name type="common">Polychaete worm</name>
    <dbReference type="NCBI Taxonomy" id="6347"/>
    <lineage>
        <taxon>Eukaryota</taxon>
        <taxon>Metazoa</taxon>
        <taxon>Spiralia</taxon>
        <taxon>Lophotrochozoa</taxon>
        <taxon>Annelida</taxon>
        <taxon>Polychaeta</taxon>
        <taxon>Sedentaria</taxon>
        <taxon>Canalipalpata</taxon>
        <taxon>Sabellida</taxon>
        <taxon>Oweniida</taxon>
        <taxon>Oweniidae</taxon>
        <taxon>Owenia</taxon>
    </lineage>
</organism>
<sequence length="202" mass="23836">MSTNGERKSRKEKIVRQNGNNDRKRDTKSQIKQSNKLDMKVKTKGKEKREKSKQRTVPTIDSEDKTYDADKNEFKETKFPPLEWEHSLIGRNKRTVSESGELVCKEDLLAVPFTRVRRHSSASPVRSIVDLDDSSDDMIDISEEISKRLREICQRRRCSETRQKDFEDRQEQLANRCRKLERRRSDRVANFFANITEQNDSK</sequence>
<dbReference type="EMBL" id="CAIIXF020000006">
    <property type="protein sequence ID" value="CAH1785828.1"/>
    <property type="molecule type" value="Genomic_DNA"/>
</dbReference>
<feature type="compositionally biased region" description="Basic and acidic residues" evidence="1">
    <location>
        <begin position="62"/>
        <end position="72"/>
    </location>
</feature>
<proteinExistence type="predicted"/>
<dbReference type="Proteomes" id="UP000749559">
    <property type="component" value="Unassembled WGS sequence"/>
</dbReference>
<evidence type="ECO:0000313" key="2">
    <source>
        <dbReference type="EMBL" id="CAH1785828.1"/>
    </source>
</evidence>
<dbReference type="AlphaFoldDB" id="A0A8S4NV56"/>
<gene>
    <name evidence="2" type="ORF">OFUS_LOCUS11834</name>
</gene>
<evidence type="ECO:0000256" key="1">
    <source>
        <dbReference type="SAM" id="MobiDB-lite"/>
    </source>
</evidence>
<feature type="compositionally biased region" description="Basic and acidic residues" evidence="1">
    <location>
        <begin position="1"/>
        <end position="41"/>
    </location>
</feature>
<feature type="region of interest" description="Disordered" evidence="1">
    <location>
        <begin position="1"/>
        <end position="72"/>
    </location>
</feature>
<name>A0A8S4NV56_OWEFU</name>
<keyword evidence="3" id="KW-1185">Reference proteome</keyword>
<protein>
    <submittedName>
        <fullName evidence="2">Uncharacterized protein</fullName>
    </submittedName>
</protein>
<accession>A0A8S4NV56</accession>
<feature type="compositionally biased region" description="Basic residues" evidence="1">
    <location>
        <begin position="42"/>
        <end position="54"/>
    </location>
</feature>